<dbReference type="InterPro" id="IPR000090">
    <property type="entry name" value="Flg_Motor_Flig"/>
</dbReference>
<evidence type="ECO:0000256" key="8">
    <source>
        <dbReference type="ARBA" id="ARBA00023136"/>
    </source>
</evidence>
<dbReference type="HOGENOM" id="CLU_047835_1_1_0"/>
<evidence type="ECO:0000313" key="13">
    <source>
        <dbReference type="EMBL" id="AIA29945.1"/>
    </source>
</evidence>
<evidence type="ECO:0000259" key="10">
    <source>
        <dbReference type="Pfam" id="PF01706"/>
    </source>
</evidence>
<dbReference type="Pfam" id="PF01706">
    <property type="entry name" value="FliG_C"/>
    <property type="match status" value="1"/>
</dbReference>
<dbReference type="GO" id="GO:0005886">
    <property type="term" value="C:plasma membrane"/>
    <property type="evidence" value="ECO:0007669"/>
    <property type="project" value="UniProtKB-SubCell"/>
</dbReference>
<proteinExistence type="inferred from homology"/>
<sequence>MAKRKLTGLEKAAIFVATVGPDAAAEILKNLEPKEVALISNLITQMGDIQQEEVDAVLDEFSMLYKMTRGLPNTGEKYMRAILEKSLGKEQADKILEMMNDQEGSSLQSLKWMDPKSIANLIRQEHPQTIALVLSYLSPGQTSSVLSYLPELLRADVVFRMATLDDINPQVLRDLEEVLSTEMQMMGAARSSGGASRIEKVASLLNEMDRSSAEVVLDYVSQNDQTLAEQIRSLMFVFDDLLMVDNRGIQAILQAIPRESLVKALRGASEQIREKFLSNMSTRAQTVLKDDMESMGGIPLREVESAQAEILKIVRRLEGEGKLVIAGRGGEKIV</sequence>
<dbReference type="PANTHER" id="PTHR30534:SF0">
    <property type="entry name" value="FLAGELLAR MOTOR SWITCH PROTEIN FLIG"/>
    <property type="match status" value="1"/>
</dbReference>
<feature type="domain" description="Flagellar motor switch protein FliG middle" evidence="11">
    <location>
        <begin position="115"/>
        <end position="188"/>
    </location>
</feature>
<reference evidence="14" key="1">
    <citation type="submission" date="2014-02" db="EMBL/GenBank/DDBJ databases">
        <title>Complete genome sequence and comparative genomic analysis of the nitrogen-fixing bacterium Leptospirillum ferriphilum YSK.</title>
        <authorList>
            <person name="Guo X."/>
            <person name="Yin H."/>
            <person name="Liang Y."/>
            <person name="Hu Q."/>
            <person name="Ma L."/>
            <person name="Xiao Y."/>
            <person name="Zhang X."/>
            <person name="Qiu G."/>
            <person name="Liu X."/>
        </authorList>
    </citation>
    <scope>NUCLEOTIDE SEQUENCE [LARGE SCALE GENOMIC DNA]</scope>
    <source>
        <strain evidence="14">YSK</strain>
    </source>
</reference>
<dbReference type="KEGG" id="lfp:Y981_01265"/>
<dbReference type="GO" id="GO:0006935">
    <property type="term" value="P:chemotaxis"/>
    <property type="evidence" value="ECO:0007669"/>
    <property type="project" value="UniProtKB-KW"/>
</dbReference>
<keyword evidence="13" id="KW-0282">Flagellum</keyword>
<accession>A0A059XSB0</accession>
<evidence type="ECO:0000256" key="9">
    <source>
        <dbReference type="ARBA" id="ARBA00023143"/>
    </source>
</evidence>
<dbReference type="GO" id="GO:0071973">
    <property type="term" value="P:bacterial-type flagellum-dependent cell motility"/>
    <property type="evidence" value="ECO:0007669"/>
    <property type="project" value="InterPro"/>
</dbReference>
<evidence type="ECO:0000256" key="2">
    <source>
        <dbReference type="ARBA" id="ARBA00004413"/>
    </source>
</evidence>
<dbReference type="NCBIfam" id="TIGR00207">
    <property type="entry name" value="fliG"/>
    <property type="match status" value="1"/>
</dbReference>
<organism evidence="13 14">
    <name type="scientific">Leptospirillum ferriphilum YSK</name>
    <dbReference type="NCBI Taxonomy" id="1441628"/>
    <lineage>
        <taxon>Bacteria</taxon>
        <taxon>Pseudomonadati</taxon>
        <taxon>Nitrospirota</taxon>
        <taxon>Nitrospiria</taxon>
        <taxon>Nitrospirales</taxon>
        <taxon>Nitrospiraceae</taxon>
        <taxon>Leptospirillum</taxon>
    </lineage>
</organism>
<name>A0A059XSB0_9BACT</name>
<dbReference type="AlphaFoldDB" id="A0A059XSB0"/>
<evidence type="ECO:0000256" key="4">
    <source>
        <dbReference type="ARBA" id="ARBA00021870"/>
    </source>
</evidence>
<comment type="similarity">
    <text evidence="3">Belongs to the FliG family.</text>
</comment>
<feature type="domain" description="Flagellar motor switch protein FliG C-terminal" evidence="10">
    <location>
        <begin position="220"/>
        <end position="325"/>
    </location>
</feature>
<dbReference type="Gene3D" id="1.10.220.30">
    <property type="match status" value="3"/>
</dbReference>
<evidence type="ECO:0000256" key="5">
    <source>
        <dbReference type="ARBA" id="ARBA00022475"/>
    </source>
</evidence>
<dbReference type="Proteomes" id="UP000027059">
    <property type="component" value="Chromosome"/>
</dbReference>
<keyword evidence="8" id="KW-0472">Membrane</keyword>
<dbReference type="InterPro" id="IPR032779">
    <property type="entry name" value="FliG_M"/>
</dbReference>
<evidence type="ECO:0000259" key="11">
    <source>
        <dbReference type="Pfam" id="PF14841"/>
    </source>
</evidence>
<reference evidence="13 14" key="2">
    <citation type="journal article" date="2015" name="Biomed. Res. Int.">
        <title>Effects of Arsenite Resistance on the Growth and Functional Gene Expression of Leptospirillum ferriphilum and Acidithiobacillus thiooxidans in Pure Culture and Coculture.</title>
        <authorList>
            <person name="Jiang H."/>
            <person name="Liang Y."/>
            <person name="Yin H."/>
            <person name="Xiao Y."/>
            <person name="Guo X."/>
            <person name="Xu Y."/>
            <person name="Hu Q."/>
            <person name="Liu H."/>
            <person name="Liu X."/>
        </authorList>
    </citation>
    <scope>NUCLEOTIDE SEQUENCE [LARGE SCALE GENOMIC DNA]</scope>
    <source>
        <strain evidence="13 14">YSK</strain>
    </source>
</reference>
<evidence type="ECO:0000259" key="12">
    <source>
        <dbReference type="Pfam" id="PF14842"/>
    </source>
</evidence>
<dbReference type="Pfam" id="PF14842">
    <property type="entry name" value="FliG_N"/>
    <property type="match status" value="1"/>
</dbReference>
<dbReference type="GO" id="GO:0009425">
    <property type="term" value="C:bacterial-type flagellum basal body"/>
    <property type="evidence" value="ECO:0007669"/>
    <property type="project" value="UniProtKB-SubCell"/>
</dbReference>
<keyword evidence="5" id="KW-1003">Cell membrane</keyword>
<evidence type="ECO:0000256" key="6">
    <source>
        <dbReference type="ARBA" id="ARBA00022500"/>
    </source>
</evidence>
<dbReference type="PANTHER" id="PTHR30534">
    <property type="entry name" value="FLAGELLAR MOTOR SWITCH PROTEIN FLIG"/>
    <property type="match status" value="1"/>
</dbReference>
<dbReference type="GO" id="GO:0003774">
    <property type="term" value="F:cytoskeletal motor activity"/>
    <property type="evidence" value="ECO:0007669"/>
    <property type="project" value="InterPro"/>
</dbReference>
<evidence type="ECO:0000256" key="3">
    <source>
        <dbReference type="ARBA" id="ARBA00010299"/>
    </source>
</evidence>
<gene>
    <name evidence="13" type="ORF">Y981_01265</name>
</gene>
<dbReference type="RefSeq" id="WP_014959997.1">
    <property type="nucleotide sequence ID" value="NZ_CP007243.1"/>
</dbReference>
<keyword evidence="6" id="KW-0145">Chemotaxis</keyword>
<keyword evidence="7" id="KW-0283">Flagellar rotation</keyword>
<dbReference type="InterPro" id="IPR023087">
    <property type="entry name" value="Flg_Motor_Flig_C"/>
</dbReference>
<dbReference type="OrthoDB" id="9780302at2"/>
<dbReference type="PIRSF" id="PIRSF003161">
    <property type="entry name" value="FliG"/>
    <property type="match status" value="1"/>
</dbReference>
<evidence type="ECO:0000256" key="7">
    <source>
        <dbReference type="ARBA" id="ARBA00022779"/>
    </source>
</evidence>
<dbReference type="EMBL" id="CP007243">
    <property type="protein sequence ID" value="AIA29945.1"/>
    <property type="molecule type" value="Genomic_DNA"/>
</dbReference>
<dbReference type="InterPro" id="IPR028263">
    <property type="entry name" value="FliG_N"/>
</dbReference>
<keyword evidence="9" id="KW-0975">Bacterial flagellum</keyword>
<dbReference type="Pfam" id="PF14841">
    <property type="entry name" value="FliG_M"/>
    <property type="match status" value="1"/>
</dbReference>
<evidence type="ECO:0000256" key="1">
    <source>
        <dbReference type="ARBA" id="ARBA00004117"/>
    </source>
</evidence>
<dbReference type="SUPFAM" id="SSF48029">
    <property type="entry name" value="FliG"/>
    <property type="match status" value="2"/>
</dbReference>
<feature type="domain" description="Flagellar motor switch protein FliG N-terminal" evidence="12">
    <location>
        <begin position="5"/>
        <end position="104"/>
    </location>
</feature>
<dbReference type="PRINTS" id="PR00954">
    <property type="entry name" value="FLGMOTORFLIG"/>
</dbReference>
<keyword evidence="13" id="KW-0966">Cell projection</keyword>
<dbReference type="InterPro" id="IPR011002">
    <property type="entry name" value="FliG_a-hlx"/>
</dbReference>
<protein>
    <recommendedName>
        <fullName evidence="4">Flagellar motor switch protein FliG</fullName>
    </recommendedName>
</protein>
<evidence type="ECO:0000313" key="14">
    <source>
        <dbReference type="Proteomes" id="UP000027059"/>
    </source>
</evidence>
<comment type="subcellular location">
    <subcellularLocation>
        <location evidence="1">Bacterial flagellum basal body</location>
    </subcellularLocation>
    <subcellularLocation>
        <location evidence="2">Cell membrane</location>
        <topology evidence="2">Peripheral membrane protein</topology>
        <orientation evidence="2">Cytoplasmic side</orientation>
    </subcellularLocation>
</comment>
<keyword evidence="14" id="KW-1185">Reference proteome</keyword>
<keyword evidence="13" id="KW-0969">Cilium</keyword>